<dbReference type="EMBL" id="LCBL01000001">
    <property type="protein sequence ID" value="KKS09610.1"/>
    <property type="molecule type" value="Genomic_DNA"/>
</dbReference>
<organism evidence="2 3">
    <name type="scientific">candidate division CPR2 bacterium GW2011_GWC1_41_48</name>
    <dbReference type="NCBI Taxonomy" id="1618344"/>
    <lineage>
        <taxon>Bacteria</taxon>
        <taxon>Bacteria division CPR2</taxon>
    </lineage>
</organism>
<keyword evidence="1" id="KW-0472">Membrane</keyword>
<feature type="transmembrane region" description="Helical" evidence="1">
    <location>
        <begin position="15"/>
        <end position="35"/>
    </location>
</feature>
<evidence type="ECO:0000256" key="1">
    <source>
        <dbReference type="SAM" id="Phobius"/>
    </source>
</evidence>
<keyword evidence="1" id="KW-0812">Transmembrane</keyword>
<feature type="transmembrane region" description="Helical" evidence="1">
    <location>
        <begin position="180"/>
        <end position="205"/>
    </location>
</feature>
<feature type="transmembrane region" description="Helical" evidence="1">
    <location>
        <begin position="147"/>
        <end position="168"/>
    </location>
</feature>
<reference evidence="2 3" key="1">
    <citation type="journal article" date="2015" name="Nature">
        <title>rRNA introns, odd ribosomes, and small enigmatic genomes across a large radiation of phyla.</title>
        <authorList>
            <person name="Brown C.T."/>
            <person name="Hug L.A."/>
            <person name="Thomas B.C."/>
            <person name="Sharon I."/>
            <person name="Castelle C.J."/>
            <person name="Singh A."/>
            <person name="Wilkins M.J."/>
            <person name="Williams K.H."/>
            <person name="Banfield J.F."/>
        </authorList>
    </citation>
    <scope>NUCLEOTIDE SEQUENCE [LARGE SCALE GENOMIC DNA]</scope>
</reference>
<proteinExistence type="predicted"/>
<gene>
    <name evidence="2" type="ORF">UU65_C0001G0015</name>
</gene>
<feature type="transmembrane region" description="Helical" evidence="1">
    <location>
        <begin position="110"/>
        <end position="127"/>
    </location>
</feature>
<dbReference type="Proteomes" id="UP000033869">
    <property type="component" value="Unassembled WGS sequence"/>
</dbReference>
<feature type="transmembrane region" description="Helical" evidence="1">
    <location>
        <begin position="80"/>
        <end position="98"/>
    </location>
</feature>
<evidence type="ECO:0000313" key="2">
    <source>
        <dbReference type="EMBL" id="KKS09610.1"/>
    </source>
</evidence>
<comment type="caution">
    <text evidence="2">The sequence shown here is derived from an EMBL/GenBank/DDBJ whole genome shotgun (WGS) entry which is preliminary data.</text>
</comment>
<sequence length="239" mass="26718">MLPLLIMMTYNKFMVYLYTALIGAIGSFVLGITVFRKNITNPINLLFFIFTIFLAFYNLFNHFFYGYSGDFTNGLGLRAAFFIGALLAASGATWALALCKGYNKKITASLYAIAALISLFTILNISYFDNVAVIPRNDIMNYVGITYYAQAIFNITLVLYAIFILIRTTFKTQGIVKEKLIYIDTGLIIFAVTSLTTDIALPFLGINSLSYLNNITSLIFVSFSAYAMIKFKDNQGKKA</sequence>
<feature type="transmembrane region" description="Helical" evidence="1">
    <location>
        <begin position="211"/>
        <end position="229"/>
    </location>
</feature>
<evidence type="ECO:0000313" key="3">
    <source>
        <dbReference type="Proteomes" id="UP000033869"/>
    </source>
</evidence>
<accession>A0A0G0W9I4</accession>
<feature type="transmembrane region" description="Helical" evidence="1">
    <location>
        <begin position="42"/>
        <end position="60"/>
    </location>
</feature>
<name>A0A0G0W9I4_UNCC2</name>
<evidence type="ECO:0008006" key="4">
    <source>
        <dbReference type="Google" id="ProtNLM"/>
    </source>
</evidence>
<keyword evidence="1" id="KW-1133">Transmembrane helix</keyword>
<protein>
    <recommendedName>
        <fullName evidence="4">Histidine kinase N-terminal 7TM region domain-containing protein</fullName>
    </recommendedName>
</protein>
<dbReference type="AlphaFoldDB" id="A0A0G0W9I4"/>